<organism evidence="2 3">
    <name type="scientific">Glossina pallidipes</name>
    <name type="common">Tsetse fly</name>
    <dbReference type="NCBI Taxonomy" id="7398"/>
    <lineage>
        <taxon>Eukaryota</taxon>
        <taxon>Metazoa</taxon>
        <taxon>Ecdysozoa</taxon>
        <taxon>Arthropoda</taxon>
        <taxon>Hexapoda</taxon>
        <taxon>Insecta</taxon>
        <taxon>Pterygota</taxon>
        <taxon>Neoptera</taxon>
        <taxon>Endopterygota</taxon>
        <taxon>Diptera</taxon>
        <taxon>Brachycera</taxon>
        <taxon>Muscomorpha</taxon>
        <taxon>Hippoboscoidea</taxon>
        <taxon>Glossinidae</taxon>
        <taxon>Glossina</taxon>
    </lineage>
</organism>
<evidence type="ECO:0000313" key="3">
    <source>
        <dbReference type="Proteomes" id="UP000092445"/>
    </source>
</evidence>
<keyword evidence="3" id="KW-1185">Reference proteome</keyword>
<dbReference type="VEuPathDB" id="VectorBase:GPAI003622"/>
<evidence type="ECO:0000259" key="1">
    <source>
        <dbReference type="Pfam" id="PF10545"/>
    </source>
</evidence>
<dbReference type="AlphaFoldDB" id="A0A1A9Z4F6"/>
<proteinExistence type="predicted"/>
<protein>
    <recommendedName>
        <fullName evidence="1">MADF domain-containing protein</fullName>
    </recommendedName>
</protein>
<reference evidence="2" key="2">
    <citation type="submission" date="2020-05" db="UniProtKB">
        <authorList>
            <consortium name="EnsemblMetazoa"/>
        </authorList>
    </citation>
    <scope>IDENTIFICATION</scope>
    <source>
        <strain evidence="2">IAEA</strain>
    </source>
</reference>
<feature type="domain" description="MADF" evidence="1">
    <location>
        <begin position="19"/>
        <end position="56"/>
    </location>
</feature>
<sequence>MTNCHARRVAGPRASAPACNRAKVYKTMKRLRDKFSTEVRLSKGSRWQYFKQMQFLMEHLAQQRQQSAQQQHAVIDLTDFNDTTVPGAAQAWHPHVEITAKVERERLDDDQHNENMLNPIKIFQNTT</sequence>
<dbReference type="EnsemblMetazoa" id="GPAI003622-RA">
    <property type="protein sequence ID" value="GPAI003622-PA"/>
    <property type="gene ID" value="GPAI003622"/>
</dbReference>
<dbReference type="Proteomes" id="UP000092445">
    <property type="component" value="Unassembled WGS sequence"/>
</dbReference>
<name>A0A1A9Z4F6_GLOPL</name>
<accession>A0A1A9Z4F6</accession>
<reference evidence="3" key="1">
    <citation type="submission" date="2014-03" db="EMBL/GenBank/DDBJ databases">
        <authorList>
            <person name="Aksoy S."/>
            <person name="Warren W."/>
            <person name="Wilson R.K."/>
        </authorList>
    </citation>
    <scope>NUCLEOTIDE SEQUENCE [LARGE SCALE GENOMIC DNA]</scope>
    <source>
        <strain evidence="3">IAEA</strain>
    </source>
</reference>
<dbReference type="Pfam" id="PF10545">
    <property type="entry name" value="MADF_DNA_bdg"/>
    <property type="match status" value="1"/>
</dbReference>
<dbReference type="InterPro" id="IPR006578">
    <property type="entry name" value="MADF-dom"/>
</dbReference>
<evidence type="ECO:0000313" key="2">
    <source>
        <dbReference type="EnsemblMetazoa" id="GPAI003622-PA"/>
    </source>
</evidence>